<dbReference type="AlphaFoldDB" id="A0AAV3RDR1"/>
<evidence type="ECO:0000313" key="2">
    <source>
        <dbReference type="EMBL" id="GAA0173346.1"/>
    </source>
</evidence>
<evidence type="ECO:0000256" key="1">
    <source>
        <dbReference type="SAM" id="SignalP"/>
    </source>
</evidence>
<sequence length="83" mass="9159">MSVFLQALVLFAMVVDNFGRSMANFPRSVAILSETNAGARGWGTTYIYCLHIMEYLEGAKCMIVRKPATLHGGHYQTGNELST</sequence>
<evidence type="ECO:0000313" key="3">
    <source>
        <dbReference type="Proteomes" id="UP001454036"/>
    </source>
</evidence>
<feature type="signal peptide" evidence="1">
    <location>
        <begin position="1"/>
        <end position="19"/>
    </location>
</feature>
<proteinExistence type="predicted"/>
<reference evidence="2 3" key="1">
    <citation type="submission" date="2024-01" db="EMBL/GenBank/DDBJ databases">
        <title>The complete chloroplast genome sequence of Lithospermum erythrorhizon: insights into the phylogenetic relationship among Boraginaceae species and the maternal lineages of purple gromwells.</title>
        <authorList>
            <person name="Okada T."/>
            <person name="Watanabe K."/>
        </authorList>
    </citation>
    <scope>NUCLEOTIDE SEQUENCE [LARGE SCALE GENOMIC DNA]</scope>
</reference>
<accession>A0AAV3RDR1</accession>
<evidence type="ECO:0008006" key="4">
    <source>
        <dbReference type="Google" id="ProtNLM"/>
    </source>
</evidence>
<comment type="caution">
    <text evidence="2">The sequence shown here is derived from an EMBL/GenBank/DDBJ whole genome shotgun (WGS) entry which is preliminary data.</text>
</comment>
<keyword evidence="1" id="KW-0732">Signal</keyword>
<name>A0AAV3RDR1_LITER</name>
<gene>
    <name evidence="2" type="ORF">LIER_26980</name>
</gene>
<keyword evidence="3" id="KW-1185">Reference proteome</keyword>
<dbReference type="EMBL" id="BAABME010008558">
    <property type="protein sequence ID" value="GAA0173346.1"/>
    <property type="molecule type" value="Genomic_DNA"/>
</dbReference>
<organism evidence="2 3">
    <name type="scientific">Lithospermum erythrorhizon</name>
    <name type="common">Purple gromwell</name>
    <name type="synonym">Lithospermum officinale var. erythrorhizon</name>
    <dbReference type="NCBI Taxonomy" id="34254"/>
    <lineage>
        <taxon>Eukaryota</taxon>
        <taxon>Viridiplantae</taxon>
        <taxon>Streptophyta</taxon>
        <taxon>Embryophyta</taxon>
        <taxon>Tracheophyta</taxon>
        <taxon>Spermatophyta</taxon>
        <taxon>Magnoliopsida</taxon>
        <taxon>eudicotyledons</taxon>
        <taxon>Gunneridae</taxon>
        <taxon>Pentapetalae</taxon>
        <taxon>asterids</taxon>
        <taxon>lamiids</taxon>
        <taxon>Boraginales</taxon>
        <taxon>Boraginaceae</taxon>
        <taxon>Boraginoideae</taxon>
        <taxon>Lithospermeae</taxon>
        <taxon>Lithospermum</taxon>
    </lineage>
</organism>
<protein>
    <recommendedName>
        <fullName evidence="4">Secreted protein</fullName>
    </recommendedName>
</protein>
<dbReference type="Proteomes" id="UP001454036">
    <property type="component" value="Unassembled WGS sequence"/>
</dbReference>
<feature type="chain" id="PRO_5043943488" description="Secreted protein" evidence="1">
    <location>
        <begin position="20"/>
        <end position="83"/>
    </location>
</feature>